<reference evidence="2 3" key="1">
    <citation type="submission" date="2018-02" db="EMBL/GenBank/DDBJ databases">
        <title>Genomic Encyclopedia of Archaeal and Bacterial Type Strains, Phase II (KMG-II): from individual species to whole genera.</title>
        <authorList>
            <person name="Goeker M."/>
        </authorList>
    </citation>
    <scope>NUCLEOTIDE SEQUENCE [LARGE SCALE GENOMIC DNA]</scope>
    <source>
        <strain evidence="2 3">DSM 22857</strain>
    </source>
</reference>
<protein>
    <submittedName>
        <fullName evidence="2">Uncharacterized protein</fullName>
    </submittedName>
</protein>
<dbReference type="Proteomes" id="UP000239485">
    <property type="component" value="Unassembled WGS sequence"/>
</dbReference>
<name>A0A2S6IT16_9ACTN</name>
<evidence type="ECO:0000313" key="2">
    <source>
        <dbReference type="EMBL" id="PPK97320.1"/>
    </source>
</evidence>
<feature type="compositionally biased region" description="Low complexity" evidence="1">
    <location>
        <begin position="55"/>
        <end position="68"/>
    </location>
</feature>
<comment type="caution">
    <text evidence="2">The sequence shown here is derived from an EMBL/GenBank/DDBJ whole genome shotgun (WGS) entry which is preliminary data.</text>
</comment>
<dbReference type="EMBL" id="PTJD01000004">
    <property type="protein sequence ID" value="PPK97320.1"/>
    <property type="molecule type" value="Genomic_DNA"/>
</dbReference>
<dbReference type="AlphaFoldDB" id="A0A2S6IT16"/>
<sequence>MGTEDDRAASALDDLLQRAVKQGYLDPMAGLAARSGVDRLRTFLTTAGSEGRGAGAAPSPAEPAGGVEDAEVVAVEEPPVPAAQEAAPLEEAAVDEGAPTGGVAPGADTVRIPVVLRGGRRAELVLPARFDEADAARVSSVLHALALDEDPGAAPHAT</sequence>
<feature type="region of interest" description="Disordered" evidence="1">
    <location>
        <begin position="84"/>
        <end position="107"/>
    </location>
</feature>
<gene>
    <name evidence="2" type="ORF">CLV92_104140</name>
</gene>
<evidence type="ECO:0000313" key="3">
    <source>
        <dbReference type="Proteomes" id="UP000239485"/>
    </source>
</evidence>
<keyword evidence="3" id="KW-1185">Reference proteome</keyword>
<feature type="region of interest" description="Disordered" evidence="1">
    <location>
        <begin position="46"/>
        <end position="68"/>
    </location>
</feature>
<organism evidence="2 3">
    <name type="scientific">Kineococcus xinjiangensis</name>
    <dbReference type="NCBI Taxonomy" id="512762"/>
    <lineage>
        <taxon>Bacteria</taxon>
        <taxon>Bacillati</taxon>
        <taxon>Actinomycetota</taxon>
        <taxon>Actinomycetes</taxon>
        <taxon>Kineosporiales</taxon>
        <taxon>Kineosporiaceae</taxon>
        <taxon>Kineococcus</taxon>
    </lineage>
</organism>
<proteinExistence type="predicted"/>
<accession>A0A2S6IT16</accession>
<dbReference type="RefSeq" id="WP_104432145.1">
    <property type="nucleotide sequence ID" value="NZ_PTJD01000004.1"/>
</dbReference>
<evidence type="ECO:0000256" key="1">
    <source>
        <dbReference type="SAM" id="MobiDB-lite"/>
    </source>
</evidence>